<dbReference type="AlphaFoldDB" id="A0A0E9U5L3"/>
<reference evidence="1" key="1">
    <citation type="submission" date="2014-11" db="EMBL/GenBank/DDBJ databases">
        <authorList>
            <person name="Amaro Gonzalez C."/>
        </authorList>
    </citation>
    <scope>NUCLEOTIDE SEQUENCE</scope>
</reference>
<name>A0A0E9U5L3_ANGAN</name>
<accession>A0A0E9U5L3</accession>
<proteinExistence type="predicted"/>
<reference evidence="1" key="2">
    <citation type="journal article" date="2015" name="Fish Shellfish Immunol.">
        <title>Early steps in the European eel (Anguilla anguilla)-Vibrio vulnificus interaction in the gills: Role of the RtxA13 toxin.</title>
        <authorList>
            <person name="Callol A."/>
            <person name="Pajuelo D."/>
            <person name="Ebbesson L."/>
            <person name="Teles M."/>
            <person name="MacKenzie S."/>
            <person name="Amaro C."/>
        </authorList>
    </citation>
    <scope>NUCLEOTIDE SEQUENCE</scope>
</reference>
<evidence type="ECO:0000313" key="1">
    <source>
        <dbReference type="EMBL" id="JAH61214.1"/>
    </source>
</evidence>
<sequence>MYLRKLSYACVPLPSLLMSN</sequence>
<protein>
    <submittedName>
        <fullName evidence="1">Uncharacterized protein</fullName>
    </submittedName>
</protein>
<dbReference type="EMBL" id="GBXM01047363">
    <property type="protein sequence ID" value="JAH61214.1"/>
    <property type="molecule type" value="Transcribed_RNA"/>
</dbReference>
<organism evidence="1">
    <name type="scientific">Anguilla anguilla</name>
    <name type="common">European freshwater eel</name>
    <name type="synonym">Muraena anguilla</name>
    <dbReference type="NCBI Taxonomy" id="7936"/>
    <lineage>
        <taxon>Eukaryota</taxon>
        <taxon>Metazoa</taxon>
        <taxon>Chordata</taxon>
        <taxon>Craniata</taxon>
        <taxon>Vertebrata</taxon>
        <taxon>Euteleostomi</taxon>
        <taxon>Actinopterygii</taxon>
        <taxon>Neopterygii</taxon>
        <taxon>Teleostei</taxon>
        <taxon>Anguilliformes</taxon>
        <taxon>Anguillidae</taxon>
        <taxon>Anguilla</taxon>
    </lineage>
</organism>